<evidence type="ECO:0000313" key="3">
    <source>
        <dbReference type="EMBL" id="OOC55840.1"/>
    </source>
</evidence>
<sequence length="135" mass="13896">MLPHTLPHMIGPVLSALLGAAGLACCFAAPRGRRALTGVGGGLVLFASAVRLVLVLLYQPTESLLSGLFGGRTAGMAVDGLDYFAHSLFATGLLLLVLGATRRPPRVRAPRPAHVPAGPYPPGPAAPRPHGPVQR</sequence>
<organism evidence="3 4">
    <name type="scientific">Nocardiopsis sinuspersici</name>
    <dbReference type="NCBI Taxonomy" id="501010"/>
    <lineage>
        <taxon>Bacteria</taxon>
        <taxon>Bacillati</taxon>
        <taxon>Actinomycetota</taxon>
        <taxon>Actinomycetes</taxon>
        <taxon>Streptosporangiales</taxon>
        <taxon>Nocardiopsidaceae</taxon>
        <taxon>Nocardiopsis</taxon>
    </lineage>
</organism>
<feature type="compositionally biased region" description="Pro residues" evidence="1">
    <location>
        <begin position="118"/>
        <end position="135"/>
    </location>
</feature>
<keyword evidence="2" id="KW-0812">Transmembrane</keyword>
<keyword evidence="2" id="KW-0472">Membrane</keyword>
<proteinExistence type="predicted"/>
<keyword evidence="2" id="KW-1133">Transmembrane helix</keyword>
<dbReference type="EMBL" id="MCOK01000001">
    <property type="protein sequence ID" value="OOC55840.1"/>
    <property type="molecule type" value="Genomic_DNA"/>
</dbReference>
<protein>
    <submittedName>
        <fullName evidence="3">Uncharacterized protein</fullName>
    </submittedName>
</protein>
<feature type="transmembrane region" description="Helical" evidence="2">
    <location>
        <begin position="36"/>
        <end position="58"/>
    </location>
</feature>
<dbReference type="STRING" id="501010.NOSIN_20060"/>
<dbReference type="OrthoDB" id="5194934at2"/>
<accession>A0A1V3C634</accession>
<name>A0A1V3C634_9ACTN</name>
<feature type="transmembrane region" description="Helical" evidence="2">
    <location>
        <begin position="6"/>
        <end position="29"/>
    </location>
</feature>
<dbReference type="AlphaFoldDB" id="A0A1V3C634"/>
<reference evidence="4" key="1">
    <citation type="submission" date="2016-08" db="EMBL/GenBank/DDBJ databases">
        <authorList>
            <person name="Tokovenko B."/>
            <person name="Kalinowski J."/>
        </authorList>
    </citation>
    <scope>NUCLEOTIDE SEQUENCE [LARGE SCALE GENOMIC DNA]</scope>
    <source>
        <strain evidence="4">UTMC102</strain>
    </source>
</reference>
<feature type="transmembrane region" description="Helical" evidence="2">
    <location>
        <begin position="83"/>
        <end position="101"/>
    </location>
</feature>
<dbReference type="RefSeq" id="WP_077692272.1">
    <property type="nucleotide sequence ID" value="NZ_MCOK01000001.1"/>
</dbReference>
<feature type="region of interest" description="Disordered" evidence="1">
    <location>
        <begin position="105"/>
        <end position="135"/>
    </location>
</feature>
<dbReference type="Proteomes" id="UP000189004">
    <property type="component" value="Unassembled WGS sequence"/>
</dbReference>
<evidence type="ECO:0000256" key="1">
    <source>
        <dbReference type="SAM" id="MobiDB-lite"/>
    </source>
</evidence>
<keyword evidence="4" id="KW-1185">Reference proteome</keyword>
<gene>
    <name evidence="3" type="ORF">NOSIN_20060</name>
</gene>
<evidence type="ECO:0000256" key="2">
    <source>
        <dbReference type="SAM" id="Phobius"/>
    </source>
</evidence>
<evidence type="ECO:0000313" key="4">
    <source>
        <dbReference type="Proteomes" id="UP000189004"/>
    </source>
</evidence>
<comment type="caution">
    <text evidence="3">The sequence shown here is derived from an EMBL/GenBank/DDBJ whole genome shotgun (WGS) entry which is preliminary data.</text>
</comment>